<dbReference type="GO" id="GO:0006729">
    <property type="term" value="P:tetrahydrobiopterin biosynthetic process"/>
    <property type="evidence" value="ECO:0007669"/>
    <property type="project" value="TreeGrafter"/>
</dbReference>
<evidence type="ECO:0000256" key="1">
    <source>
        <dbReference type="ARBA" id="ARBA00004496"/>
    </source>
</evidence>
<dbReference type="GO" id="GO:0005737">
    <property type="term" value="C:cytoplasm"/>
    <property type="evidence" value="ECO:0007669"/>
    <property type="project" value="UniProtKB-SubCell"/>
</dbReference>
<evidence type="ECO:0000256" key="2">
    <source>
        <dbReference type="ARBA" id="ARBA00022490"/>
    </source>
</evidence>
<dbReference type="PROSITE" id="PS00061">
    <property type="entry name" value="ADH_SHORT"/>
    <property type="match status" value="1"/>
</dbReference>
<dbReference type="EMBL" id="CP025704">
    <property type="protein sequence ID" value="AUN97790.1"/>
    <property type="molecule type" value="Genomic_DNA"/>
</dbReference>
<organism evidence="5 6">
    <name type="scientific">Bacteriovorax stolpii</name>
    <name type="common">Bdellovibrio stolpii</name>
    <dbReference type="NCBI Taxonomy" id="960"/>
    <lineage>
        <taxon>Bacteria</taxon>
        <taxon>Pseudomonadati</taxon>
        <taxon>Bdellovibrionota</taxon>
        <taxon>Bacteriovoracia</taxon>
        <taxon>Bacteriovoracales</taxon>
        <taxon>Bacteriovoracaceae</taxon>
        <taxon>Bacteriovorax</taxon>
    </lineage>
</organism>
<dbReference type="Gene3D" id="3.40.50.720">
    <property type="entry name" value="NAD(P)-binding Rossmann-like Domain"/>
    <property type="match status" value="1"/>
</dbReference>
<evidence type="ECO:0000313" key="6">
    <source>
        <dbReference type="Proteomes" id="UP000235584"/>
    </source>
</evidence>
<dbReference type="RefSeq" id="WP_102243083.1">
    <property type="nucleotide sequence ID" value="NZ_CP025704.1"/>
</dbReference>
<evidence type="ECO:0000313" key="5">
    <source>
        <dbReference type="EMBL" id="AUN97790.1"/>
    </source>
</evidence>
<keyword evidence="4" id="KW-0560">Oxidoreductase</keyword>
<keyword evidence="2" id="KW-0963">Cytoplasm</keyword>
<sequence length="242" mass="27239">MQLFIITGTTRGLGFSLAEEALKAGHFVISLSRESAFKMPSFINIKHDLTKIKGLDKKFLTALKKIDMKKVKAIHLINNAAIIGPIESAEHFSLEQIDTHMQVNVVAPMYLTSLVLKTFKKKKCFQTFTNISSGAAVRTIPAWSLYCSGKAGLRMFTDCLADDYKKTNNLRFLDFSPGVMDTNMQATIRKQKSKTFSRLDDFKQLKEKNLLLSADKVAMALLEVLKDPKAIDKTHYDIKDLL</sequence>
<dbReference type="InterPro" id="IPR002347">
    <property type="entry name" value="SDR_fam"/>
</dbReference>
<name>A0A2K9NQI0_BACTC</name>
<comment type="subcellular location">
    <subcellularLocation>
        <location evidence="1">Cytoplasm</location>
    </subcellularLocation>
</comment>
<gene>
    <name evidence="5" type="ORF">C0V70_06625</name>
</gene>
<evidence type="ECO:0000256" key="4">
    <source>
        <dbReference type="ARBA" id="ARBA00023002"/>
    </source>
</evidence>
<dbReference type="PRINTS" id="PR00081">
    <property type="entry name" value="GDHRDH"/>
</dbReference>
<reference evidence="5 6" key="1">
    <citation type="submission" date="2018-01" db="EMBL/GenBank/DDBJ databases">
        <title>Complete genome sequence of Bacteriovorax stolpii DSM12778.</title>
        <authorList>
            <person name="Tang B."/>
            <person name="Chang J."/>
        </authorList>
    </citation>
    <scope>NUCLEOTIDE SEQUENCE [LARGE SCALE GENOMIC DNA]</scope>
    <source>
        <strain evidence="5 6">DSM 12778</strain>
    </source>
</reference>
<dbReference type="InterPro" id="IPR036291">
    <property type="entry name" value="NAD(P)-bd_dom_sf"/>
</dbReference>
<dbReference type="GO" id="GO:0004757">
    <property type="term" value="F:sepiapterin reductase (NADP+) activity"/>
    <property type="evidence" value="ECO:0007669"/>
    <property type="project" value="TreeGrafter"/>
</dbReference>
<dbReference type="Pfam" id="PF00106">
    <property type="entry name" value="adh_short"/>
    <property type="match status" value="1"/>
</dbReference>
<dbReference type="KEGG" id="bsto:C0V70_06625"/>
<keyword evidence="6" id="KW-1185">Reference proteome</keyword>
<dbReference type="PANTHER" id="PTHR44085:SF2">
    <property type="entry name" value="SEPIAPTERIN REDUCTASE"/>
    <property type="match status" value="1"/>
</dbReference>
<protein>
    <submittedName>
        <fullName evidence="5">Short-chain dehydrogenase</fullName>
    </submittedName>
</protein>
<proteinExistence type="predicted"/>
<dbReference type="InterPro" id="IPR020904">
    <property type="entry name" value="Sc_DH/Rdtase_CS"/>
</dbReference>
<evidence type="ECO:0000256" key="3">
    <source>
        <dbReference type="ARBA" id="ARBA00022857"/>
    </source>
</evidence>
<keyword evidence="3" id="KW-0521">NADP</keyword>
<dbReference type="PANTHER" id="PTHR44085">
    <property type="entry name" value="SEPIAPTERIN REDUCTASE"/>
    <property type="match status" value="1"/>
</dbReference>
<dbReference type="Proteomes" id="UP000235584">
    <property type="component" value="Chromosome"/>
</dbReference>
<dbReference type="SUPFAM" id="SSF51735">
    <property type="entry name" value="NAD(P)-binding Rossmann-fold domains"/>
    <property type="match status" value="1"/>
</dbReference>
<dbReference type="InterPro" id="IPR051721">
    <property type="entry name" value="Biopterin_syn/organic_redct"/>
</dbReference>
<accession>A0A2K9NQI0</accession>
<dbReference type="AlphaFoldDB" id="A0A2K9NQI0"/>